<evidence type="ECO:0000313" key="5">
    <source>
        <dbReference type="Proteomes" id="UP000289784"/>
    </source>
</evidence>
<dbReference type="FunFam" id="3.20.20.100:FF:000004">
    <property type="entry name" value="Oxidoreductase, aldo/keto reductase"/>
    <property type="match status" value="1"/>
</dbReference>
<dbReference type="GO" id="GO:0016491">
    <property type="term" value="F:oxidoreductase activity"/>
    <property type="evidence" value="ECO:0007669"/>
    <property type="project" value="UniProtKB-KW"/>
</dbReference>
<dbReference type="SUPFAM" id="SSF51430">
    <property type="entry name" value="NAD(P)-linked oxidoreductase"/>
    <property type="match status" value="1"/>
</dbReference>
<accession>A0A4Q1JYT0</accession>
<keyword evidence="5" id="KW-1185">Reference proteome</keyword>
<sequence length="369" mass="39733">MDLTHYRSLGRSGLLVSPLALGTMTFGAQRWGSGDAASRAVFDAYIQAGGNFVDTADLYASGQSETLLGRFIQEAGVRDALVVATKSGFPRREGVAHGGGNGAKNIRIALEHSLERLRTDYIDLYWMHVWDRVTPPEEVLQTLADQVRAGKILHYGFSNTPAWYVARVATLAQAHGLPQPVGLQYQYSLIDRGVELDLLPAGNALGLGLVPWSPLGGGLLTGKYGRQMLAQAGRASRLPGDGGAAQTPSQDSDGRLNGDNPFGGMLFTERNFDIVDVVRAVAQETGHAMAQVALAWVCQQPGVSSTLIGASRAEQLQQNLAALEVAFTPEQRQRLDAASRPPALNPYFIFQLPPQMIFGTEHVQGWRAA</sequence>
<evidence type="ECO:0000259" key="3">
    <source>
        <dbReference type="Pfam" id="PF00248"/>
    </source>
</evidence>
<evidence type="ECO:0000256" key="1">
    <source>
        <dbReference type="ARBA" id="ARBA00023002"/>
    </source>
</evidence>
<dbReference type="CDD" id="cd19080">
    <property type="entry name" value="AKR_AKR9A_9B"/>
    <property type="match status" value="1"/>
</dbReference>
<name>A0A4Q1JYT0_9GAMM</name>
<comment type="caution">
    <text evidence="4">The sequence shown here is derived from an EMBL/GenBank/DDBJ whole genome shotgun (WGS) entry which is preliminary data.</text>
</comment>
<dbReference type="Pfam" id="PF00248">
    <property type="entry name" value="Aldo_ket_red"/>
    <property type="match status" value="1"/>
</dbReference>
<proteinExistence type="predicted"/>
<dbReference type="RefSeq" id="WP_129470691.1">
    <property type="nucleotide sequence ID" value="NZ_SAWZ01000003.1"/>
</dbReference>
<keyword evidence="1" id="KW-0560">Oxidoreductase</keyword>
<dbReference type="GO" id="GO:0005829">
    <property type="term" value="C:cytosol"/>
    <property type="evidence" value="ECO:0007669"/>
    <property type="project" value="UniProtKB-ARBA"/>
</dbReference>
<dbReference type="EMBL" id="SAWZ01000003">
    <property type="protein sequence ID" value="RXR06584.1"/>
    <property type="molecule type" value="Genomic_DNA"/>
</dbReference>
<dbReference type="OrthoDB" id="9772407at2"/>
<reference evidence="4 5" key="1">
    <citation type="submission" date="2019-01" db="EMBL/GenBank/DDBJ databases">
        <title>Pseudoxanthomonas composti sp. nov., isolated from compost.</title>
        <authorList>
            <person name="Yang G."/>
        </authorList>
    </citation>
    <scope>NUCLEOTIDE SEQUENCE [LARGE SCALE GENOMIC DNA]</scope>
    <source>
        <strain evidence="4 5">GSS15</strain>
    </source>
</reference>
<feature type="region of interest" description="Disordered" evidence="2">
    <location>
        <begin position="235"/>
        <end position="260"/>
    </location>
</feature>
<dbReference type="Proteomes" id="UP000289784">
    <property type="component" value="Unassembled WGS sequence"/>
</dbReference>
<feature type="domain" description="NADP-dependent oxidoreductase" evidence="3">
    <location>
        <begin position="18"/>
        <end position="338"/>
    </location>
</feature>
<evidence type="ECO:0000256" key="2">
    <source>
        <dbReference type="SAM" id="MobiDB-lite"/>
    </source>
</evidence>
<dbReference type="InterPro" id="IPR050523">
    <property type="entry name" value="AKR_Detox_Biosynth"/>
</dbReference>
<dbReference type="PANTHER" id="PTHR43364:SF4">
    <property type="entry name" value="NAD(P)-LINKED OXIDOREDUCTASE SUPERFAMILY PROTEIN"/>
    <property type="match status" value="1"/>
</dbReference>
<protein>
    <submittedName>
        <fullName evidence="4">Aldo/keto reductase</fullName>
    </submittedName>
</protein>
<dbReference type="AlphaFoldDB" id="A0A4Q1JYT0"/>
<dbReference type="InterPro" id="IPR036812">
    <property type="entry name" value="NAD(P)_OxRdtase_dom_sf"/>
</dbReference>
<evidence type="ECO:0000313" key="4">
    <source>
        <dbReference type="EMBL" id="RXR06584.1"/>
    </source>
</evidence>
<organism evidence="4 5">
    <name type="scientific">Pseudoxanthomonas composti</name>
    <dbReference type="NCBI Taxonomy" id="2137479"/>
    <lineage>
        <taxon>Bacteria</taxon>
        <taxon>Pseudomonadati</taxon>
        <taxon>Pseudomonadota</taxon>
        <taxon>Gammaproteobacteria</taxon>
        <taxon>Lysobacterales</taxon>
        <taxon>Lysobacteraceae</taxon>
        <taxon>Pseudoxanthomonas</taxon>
    </lineage>
</organism>
<dbReference type="InterPro" id="IPR023210">
    <property type="entry name" value="NADP_OxRdtase_dom"/>
</dbReference>
<dbReference type="PANTHER" id="PTHR43364">
    <property type="entry name" value="NADH-SPECIFIC METHYLGLYOXAL REDUCTASE-RELATED"/>
    <property type="match status" value="1"/>
</dbReference>
<gene>
    <name evidence="4" type="ORF">EPA99_08075</name>
</gene>
<dbReference type="Gene3D" id="3.20.20.100">
    <property type="entry name" value="NADP-dependent oxidoreductase domain"/>
    <property type="match status" value="1"/>
</dbReference>